<dbReference type="EMBL" id="JADQDQ010000006">
    <property type="protein sequence ID" value="MBF9238513.1"/>
    <property type="molecule type" value="Genomic_DNA"/>
</dbReference>
<proteinExistence type="predicted"/>
<evidence type="ECO:0000256" key="1">
    <source>
        <dbReference type="SAM" id="SignalP"/>
    </source>
</evidence>
<gene>
    <name evidence="2" type="ORF">I2I05_13995</name>
</gene>
<keyword evidence="3" id="KW-1185">Reference proteome</keyword>
<evidence type="ECO:0000313" key="3">
    <source>
        <dbReference type="Proteomes" id="UP000597617"/>
    </source>
</evidence>
<name>A0ABS0IJJ4_9BACT</name>
<organism evidence="2 3">
    <name type="scientific">Hymenobacter jeongseonensis</name>
    <dbReference type="NCBI Taxonomy" id="2791027"/>
    <lineage>
        <taxon>Bacteria</taxon>
        <taxon>Pseudomonadati</taxon>
        <taxon>Bacteroidota</taxon>
        <taxon>Cytophagia</taxon>
        <taxon>Cytophagales</taxon>
        <taxon>Hymenobacteraceae</taxon>
        <taxon>Hymenobacter</taxon>
    </lineage>
</organism>
<dbReference type="InterPro" id="IPR025737">
    <property type="entry name" value="FApF"/>
</dbReference>
<feature type="signal peptide" evidence="1">
    <location>
        <begin position="1"/>
        <end position="17"/>
    </location>
</feature>
<feature type="chain" id="PRO_5045637702" evidence="1">
    <location>
        <begin position="18"/>
        <end position="284"/>
    </location>
</feature>
<accession>A0ABS0IJJ4</accession>
<protein>
    <submittedName>
        <fullName evidence="2">Transporter</fullName>
    </submittedName>
</protein>
<dbReference type="RefSeq" id="WP_196282892.1">
    <property type="nucleotide sequence ID" value="NZ_JADQDQ010000006.1"/>
</dbReference>
<dbReference type="Proteomes" id="UP000597617">
    <property type="component" value="Unassembled WGS sequence"/>
</dbReference>
<dbReference type="Pfam" id="PF13557">
    <property type="entry name" value="Phenol_MetA_deg"/>
    <property type="match status" value="1"/>
</dbReference>
<sequence length="284" mass="32317">MKQILWCLCLLPLGSWAQVRPTASPYDSAHYSWRKPVPRNRLRELQPDRPGITESPFTVDAGHVQLELDGLRLRNSARGNPEQSREWKVAYTMLKLGLSRRTDVHLELPMYTIAKQRPTGTREWQERNAAFGDLTLRVKHNFLGDLQDGTFAMAAIGFVRLPSGGLTSSGRTEYGLVVTSDAELSDNANLEFQLETDLDYDREAAAHCLRLMPSVALEYDFTERFGIITEGVTQWTPRQQRWEASLNIAPLFKVTENMQLDAGTHVALNRRSTHEYFVGVTLRR</sequence>
<keyword evidence="1" id="KW-0732">Signal</keyword>
<reference evidence="2 3" key="1">
    <citation type="submission" date="2020-11" db="EMBL/GenBank/DDBJ databases">
        <authorList>
            <person name="Kim M.K."/>
        </authorList>
    </citation>
    <scope>NUCLEOTIDE SEQUENCE [LARGE SCALE GENOMIC DNA]</scope>
    <source>
        <strain evidence="2 3">BT683</strain>
    </source>
</reference>
<evidence type="ECO:0000313" key="2">
    <source>
        <dbReference type="EMBL" id="MBF9238513.1"/>
    </source>
</evidence>
<comment type="caution">
    <text evidence="2">The sequence shown here is derived from an EMBL/GenBank/DDBJ whole genome shotgun (WGS) entry which is preliminary data.</text>
</comment>